<evidence type="ECO:0000256" key="4">
    <source>
        <dbReference type="SAM" id="MobiDB-lite"/>
    </source>
</evidence>
<keyword evidence="3" id="KW-0479">Metal-binding</keyword>
<feature type="compositionally biased region" description="Acidic residues" evidence="4">
    <location>
        <begin position="194"/>
        <end position="207"/>
    </location>
</feature>
<keyword evidence="5" id="KW-0732">Signal</keyword>
<feature type="compositionally biased region" description="Basic and acidic residues" evidence="4">
    <location>
        <begin position="179"/>
        <end position="193"/>
    </location>
</feature>
<feature type="signal peptide" evidence="5">
    <location>
        <begin position="1"/>
        <end position="22"/>
    </location>
</feature>
<comment type="catalytic activity">
    <reaction evidence="3">
        <text>2 superoxide + 2 H(+) = H2O2 + O2</text>
        <dbReference type="Rhea" id="RHEA:20696"/>
        <dbReference type="ChEBI" id="CHEBI:15378"/>
        <dbReference type="ChEBI" id="CHEBI:15379"/>
        <dbReference type="ChEBI" id="CHEBI:16240"/>
        <dbReference type="ChEBI" id="CHEBI:18421"/>
        <dbReference type="EC" id="1.15.1.1"/>
    </reaction>
</comment>
<dbReference type="InterPro" id="IPR018152">
    <property type="entry name" value="SOD_Cu/Zn_BS"/>
</dbReference>
<dbReference type="RefSeq" id="WP_184402365.1">
    <property type="nucleotide sequence ID" value="NZ_JACHHJ010000001.1"/>
</dbReference>
<sequence>MKKRAFYLTLAGSISILLTACAPEDSGEQDSGAEENEVEDSTGEGNGNGEEEQGENQEANEPEAVADLQDENEEEVGTVRFFENGEGHTLVTAEAEGLEPGYHGFHIHEEGVCEADAEEGPFDSAEGHYAPEDNEHGGHAGDLPPLYVKEDGSAKMSVEVDRFTPDELVDDETAMMVHEDPDNFGHIPDRYQSEEQDESGPDEETLDTGDAGDRIACGVIEESA</sequence>
<dbReference type="Pfam" id="PF00080">
    <property type="entry name" value="Sod_Cu"/>
    <property type="match status" value="1"/>
</dbReference>
<comment type="cofactor">
    <cofactor evidence="3">
        <name>Zn(2+)</name>
        <dbReference type="ChEBI" id="CHEBI:29105"/>
    </cofactor>
    <text evidence="3">Binds 1 zinc ion per subunit.</text>
</comment>
<keyword evidence="3 7" id="KW-0560">Oxidoreductase</keyword>
<dbReference type="InterPro" id="IPR001424">
    <property type="entry name" value="SOD_Cu_Zn_dom"/>
</dbReference>
<feature type="domain" description="Superoxide dismutase copper/zinc binding" evidence="6">
    <location>
        <begin position="77"/>
        <end position="220"/>
    </location>
</feature>
<evidence type="ECO:0000313" key="8">
    <source>
        <dbReference type="Proteomes" id="UP000568839"/>
    </source>
</evidence>
<dbReference type="PROSITE" id="PS51257">
    <property type="entry name" value="PROKAR_LIPOPROTEIN"/>
    <property type="match status" value="1"/>
</dbReference>
<evidence type="ECO:0000256" key="3">
    <source>
        <dbReference type="RuleBase" id="RU000393"/>
    </source>
</evidence>
<organism evidence="7 8">
    <name type="scientific">Geomicrobium halophilum</name>
    <dbReference type="NCBI Taxonomy" id="549000"/>
    <lineage>
        <taxon>Bacteria</taxon>
        <taxon>Bacillati</taxon>
        <taxon>Bacillota</taxon>
        <taxon>Bacilli</taxon>
        <taxon>Bacillales</taxon>
        <taxon>Geomicrobium</taxon>
    </lineage>
</organism>
<keyword evidence="3" id="KW-0186">Copper</keyword>
<evidence type="ECO:0000256" key="5">
    <source>
        <dbReference type="SAM" id="SignalP"/>
    </source>
</evidence>
<dbReference type="AlphaFoldDB" id="A0A841PWJ9"/>
<dbReference type="PANTHER" id="PTHR10003">
    <property type="entry name" value="SUPEROXIDE DISMUTASE CU-ZN -RELATED"/>
    <property type="match status" value="1"/>
</dbReference>
<feature type="chain" id="PRO_5032284111" description="Superoxide dismutase [Cu-Zn]" evidence="5">
    <location>
        <begin position="23"/>
        <end position="224"/>
    </location>
</feature>
<gene>
    <name evidence="7" type="ORF">HNR44_000311</name>
</gene>
<comment type="similarity">
    <text evidence="1 3">Belongs to the Cu-Zn superoxide dismutase family.</text>
</comment>
<protein>
    <recommendedName>
        <fullName evidence="3">Superoxide dismutase [Cu-Zn]</fullName>
        <ecNumber evidence="3">1.15.1.1</ecNumber>
    </recommendedName>
</protein>
<reference evidence="7 8" key="1">
    <citation type="submission" date="2020-08" db="EMBL/GenBank/DDBJ databases">
        <title>Genomic Encyclopedia of Type Strains, Phase IV (KMG-IV): sequencing the most valuable type-strain genomes for metagenomic binning, comparative biology and taxonomic classification.</title>
        <authorList>
            <person name="Goeker M."/>
        </authorList>
    </citation>
    <scope>NUCLEOTIDE SEQUENCE [LARGE SCALE GENOMIC DNA]</scope>
    <source>
        <strain evidence="7 8">DSM 21769</strain>
    </source>
</reference>
<dbReference type="SUPFAM" id="SSF49329">
    <property type="entry name" value="Cu,Zn superoxide dismutase-like"/>
    <property type="match status" value="1"/>
</dbReference>
<dbReference type="EMBL" id="JACHHJ010000001">
    <property type="protein sequence ID" value="MBB6448362.1"/>
    <property type="molecule type" value="Genomic_DNA"/>
</dbReference>
<dbReference type="EC" id="1.15.1.1" evidence="3"/>
<proteinExistence type="inferred from homology"/>
<dbReference type="InterPro" id="IPR024134">
    <property type="entry name" value="SOD_Cu/Zn_/chaperone"/>
</dbReference>
<feature type="region of interest" description="Disordered" evidence="4">
    <location>
        <begin position="117"/>
        <end position="143"/>
    </location>
</feature>
<evidence type="ECO:0000259" key="6">
    <source>
        <dbReference type="Pfam" id="PF00080"/>
    </source>
</evidence>
<comment type="cofactor">
    <cofactor evidence="3">
        <name>Cu cation</name>
        <dbReference type="ChEBI" id="CHEBI:23378"/>
    </cofactor>
    <text evidence="3">Binds 1 copper ion per subunit.</text>
</comment>
<feature type="region of interest" description="Disordered" evidence="4">
    <location>
        <begin position="24"/>
        <end position="74"/>
    </location>
</feature>
<dbReference type="Proteomes" id="UP000568839">
    <property type="component" value="Unassembled WGS sequence"/>
</dbReference>
<feature type="compositionally biased region" description="Acidic residues" evidence="4">
    <location>
        <begin position="49"/>
        <end position="61"/>
    </location>
</feature>
<evidence type="ECO:0000256" key="1">
    <source>
        <dbReference type="ARBA" id="ARBA00010457"/>
    </source>
</evidence>
<feature type="region of interest" description="Disordered" evidence="4">
    <location>
        <begin position="179"/>
        <end position="224"/>
    </location>
</feature>
<dbReference type="Gene3D" id="2.60.40.200">
    <property type="entry name" value="Superoxide dismutase, copper/zinc binding domain"/>
    <property type="match status" value="1"/>
</dbReference>
<keyword evidence="8" id="KW-1185">Reference proteome</keyword>
<comment type="function">
    <text evidence="2">Destroys radicals which are normally produced within the cells and which are toxic to biological systems. May play a role in favoring mycobacterial survival in phagocytes.</text>
</comment>
<dbReference type="CDD" id="cd00305">
    <property type="entry name" value="Cu-Zn_Superoxide_Dismutase"/>
    <property type="match status" value="1"/>
</dbReference>
<comment type="caution">
    <text evidence="7">The sequence shown here is derived from an EMBL/GenBank/DDBJ whole genome shotgun (WGS) entry which is preliminary data.</text>
</comment>
<dbReference type="GO" id="GO:0005507">
    <property type="term" value="F:copper ion binding"/>
    <property type="evidence" value="ECO:0007669"/>
    <property type="project" value="InterPro"/>
</dbReference>
<feature type="compositionally biased region" description="Basic and acidic residues" evidence="4">
    <location>
        <begin position="125"/>
        <end position="139"/>
    </location>
</feature>
<dbReference type="PROSITE" id="PS00332">
    <property type="entry name" value="SOD_CU_ZN_2"/>
    <property type="match status" value="1"/>
</dbReference>
<dbReference type="InterPro" id="IPR036423">
    <property type="entry name" value="SOD-like_Cu/Zn_dom_sf"/>
</dbReference>
<dbReference type="GO" id="GO:0004784">
    <property type="term" value="F:superoxide dismutase activity"/>
    <property type="evidence" value="ECO:0007669"/>
    <property type="project" value="UniProtKB-EC"/>
</dbReference>
<keyword evidence="3" id="KW-0862">Zinc</keyword>
<evidence type="ECO:0000313" key="7">
    <source>
        <dbReference type="EMBL" id="MBB6448362.1"/>
    </source>
</evidence>
<evidence type="ECO:0000256" key="2">
    <source>
        <dbReference type="ARBA" id="ARBA00024900"/>
    </source>
</evidence>
<accession>A0A841PWJ9</accession>
<name>A0A841PWJ9_9BACL</name>
<feature type="compositionally biased region" description="Acidic residues" evidence="4">
    <location>
        <begin position="25"/>
        <end position="42"/>
    </location>
</feature>